<keyword evidence="2" id="KW-0479">Metal-binding</keyword>
<reference evidence="6" key="1">
    <citation type="submission" date="2021-01" db="EMBL/GenBank/DDBJ databases">
        <authorList>
            <consortium name="Genoscope - CEA"/>
            <person name="William W."/>
        </authorList>
    </citation>
    <scope>NUCLEOTIDE SEQUENCE</scope>
</reference>
<dbReference type="GO" id="GO:0016787">
    <property type="term" value="F:hydrolase activity"/>
    <property type="evidence" value="ECO:0007669"/>
    <property type="project" value="UniProtKB-KW"/>
</dbReference>
<comment type="similarity">
    <text evidence="1">Belongs to the metallo-beta-lactamase superfamily.</text>
</comment>
<dbReference type="GO" id="GO:0046872">
    <property type="term" value="F:metal ion binding"/>
    <property type="evidence" value="ECO:0007669"/>
    <property type="project" value="UniProtKB-KW"/>
</dbReference>
<dbReference type="EMBL" id="CAJJDN010000002">
    <property type="protein sequence ID" value="CAD8047663.1"/>
    <property type="molecule type" value="Genomic_DNA"/>
</dbReference>
<comment type="caution">
    <text evidence="6">The sequence shown here is derived from an EMBL/GenBank/DDBJ whole genome shotgun (WGS) entry which is preliminary data.</text>
</comment>
<evidence type="ECO:0000259" key="5">
    <source>
        <dbReference type="SMART" id="SM00849"/>
    </source>
</evidence>
<dbReference type="Proteomes" id="UP000692954">
    <property type="component" value="Unassembled WGS sequence"/>
</dbReference>
<protein>
    <recommendedName>
        <fullName evidence="5">Metallo-beta-lactamase domain-containing protein</fullName>
    </recommendedName>
</protein>
<gene>
    <name evidence="6" type="ORF">PSON_ATCC_30995.1.T0020562</name>
</gene>
<accession>A0A8S1JYE0</accession>
<organism evidence="6 7">
    <name type="scientific">Paramecium sonneborni</name>
    <dbReference type="NCBI Taxonomy" id="65129"/>
    <lineage>
        <taxon>Eukaryota</taxon>
        <taxon>Sar</taxon>
        <taxon>Alveolata</taxon>
        <taxon>Ciliophora</taxon>
        <taxon>Intramacronucleata</taxon>
        <taxon>Oligohymenophorea</taxon>
        <taxon>Peniculida</taxon>
        <taxon>Parameciidae</taxon>
        <taxon>Paramecium</taxon>
    </lineage>
</organism>
<evidence type="ECO:0000313" key="7">
    <source>
        <dbReference type="Proteomes" id="UP000692954"/>
    </source>
</evidence>
<dbReference type="InterPro" id="IPR001279">
    <property type="entry name" value="Metallo-B-lactamas"/>
</dbReference>
<sequence length="259" mass="29688">MILIPGYNPGQLTLQGTNTYLMGTGQKRILIDAGEGKEQYKIHLKQILEQEQCEISIILITHHHYDHIGGIYQVLELCPNAQVYKNLDHDLQSDKNYPFLLPLQDGQIFQVENCIITSISQPGHCVDHFGFITQNQEWFSGDSLLGGSSCYIDNVGQYFFSMEKVLKMNIQAIYPGHGYSITIGAQEAIQKQYDHRKNREQQIYQAANGQSLDDIIKSIYPDINDEYMKKFVTIAVKAHLTKLINDNLIIFKDNSYFKY</sequence>
<evidence type="ECO:0000256" key="4">
    <source>
        <dbReference type="ARBA" id="ARBA00022833"/>
    </source>
</evidence>
<dbReference type="PANTHER" id="PTHR23131">
    <property type="entry name" value="ENDORIBONUCLEASE LACTB2"/>
    <property type="match status" value="1"/>
</dbReference>
<evidence type="ECO:0000256" key="1">
    <source>
        <dbReference type="ARBA" id="ARBA00007749"/>
    </source>
</evidence>
<keyword evidence="4" id="KW-0862">Zinc</keyword>
<keyword evidence="3" id="KW-0378">Hydrolase</keyword>
<evidence type="ECO:0000313" key="6">
    <source>
        <dbReference type="EMBL" id="CAD8047663.1"/>
    </source>
</evidence>
<dbReference type="FunFam" id="3.60.15.10:FF:000041">
    <property type="entry name" value="Metallo-beta-lactamase domain protein"/>
    <property type="match status" value="1"/>
</dbReference>
<evidence type="ECO:0000256" key="3">
    <source>
        <dbReference type="ARBA" id="ARBA00022801"/>
    </source>
</evidence>
<dbReference type="SMART" id="SM00849">
    <property type="entry name" value="Lactamase_B"/>
    <property type="match status" value="1"/>
</dbReference>
<name>A0A8S1JYE0_9CILI</name>
<dbReference type="AlphaFoldDB" id="A0A8S1JYE0"/>
<keyword evidence="7" id="KW-1185">Reference proteome</keyword>
<feature type="domain" description="Metallo-beta-lactamase" evidence="5">
    <location>
        <begin position="16"/>
        <end position="177"/>
    </location>
</feature>
<dbReference type="Pfam" id="PF00753">
    <property type="entry name" value="Lactamase_B"/>
    <property type="match status" value="1"/>
</dbReference>
<dbReference type="InterPro" id="IPR050662">
    <property type="entry name" value="Sec-metab_biosynth-thioest"/>
</dbReference>
<dbReference type="OrthoDB" id="17458at2759"/>
<dbReference type="PANTHER" id="PTHR23131:SF0">
    <property type="entry name" value="ENDORIBONUCLEASE LACTB2"/>
    <property type="match status" value="1"/>
</dbReference>
<evidence type="ECO:0000256" key="2">
    <source>
        <dbReference type="ARBA" id="ARBA00022723"/>
    </source>
</evidence>
<proteinExistence type="inferred from homology"/>